<evidence type="ECO:0000313" key="3">
    <source>
        <dbReference type="Proteomes" id="UP000756132"/>
    </source>
</evidence>
<organism evidence="2 3">
    <name type="scientific">Passalora fulva</name>
    <name type="common">Tomato leaf mold</name>
    <name type="synonym">Cladosporium fulvum</name>
    <dbReference type="NCBI Taxonomy" id="5499"/>
    <lineage>
        <taxon>Eukaryota</taxon>
        <taxon>Fungi</taxon>
        <taxon>Dikarya</taxon>
        <taxon>Ascomycota</taxon>
        <taxon>Pezizomycotina</taxon>
        <taxon>Dothideomycetes</taxon>
        <taxon>Dothideomycetidae</taxon>
        <taxon>Mycosphaerellales</taxon>
        <taxon>Mycosphaerellaceae</taxon>
        <taxon>Fulvia</taxon>
    </lineage>
</organism>
<accession>A0A9Q8LAM6</accession>
<proteinExistence type="predicted"/>
<feature type="compositionally biased region" description="Acidic residues" evidence="1">
    <location>
        <begin position="358"/>
        <end position="392"/>
    </location>
</feature>
<feature type="compositionally biased region" description="Basic and acidic residues" evidence="1">
    <location>
        <begin position="271"/>
        <end position="298"/>
    </location>
</feature>
<dbReference type="KEGG" id="ffu:CLAFUR5_03691"/>
<dbReference type="GeneID" id="71983569"/>
<keyword evidence="3" id="KW-1185">Reference proteome</keyword>
<dbReference type="EMBL" id="CP090164">
    <property type="protein sequence ID" value="UJO13855.1"/>
    <property type="molecule type" value="Genomic_DNA"/>
</dbReference>
<reference evidence="2" key="2">
    <citation type="journal article" date="2022" name="Microb. Genom.">
        <title>A chromosome-scale genome assembly of the tomato pathogen Cladosporium fulvum reveals a compartmentalized genome architecture and the presence of a dispensable chromosome.</title>
        <authorList>
            <person name="Zaccaron A.Z."/>
            <person name="Chen L.H."/>
            <person name="Samaras A."/>
            <person name="Stergiopoulos I."/>
        </authorList>
    </citation>
    <scope>NUCLEOTIDE SEQUENCE</scope>
    <source>
        <strain evidence="2">Race5_Kim</strain>
    </source>
</reference>
<feature type="compositionally biased region" description="Acidic residues" evidence="1">
    <location>
        <begin position="252"/>
        <end position="270"/>
    </location>
</feature>
<dbReference type="AlphaFoldDB" id="A0A9Q8LAM6"/>
<evidence type="ECO:0000313" key="2">
    <source>
        <dbReference type="EMBL" id="UJO13855.1"/>
    </source>
</evidence>
<sequence length="425" mass="49294">MSENTVMNTADTTNLDDQHIMQTRRKWRGHQPPPPQDVWSTRFPDLPAEIRNTIYDMVLDGKSRMHIKQHPHTRGELVFEEAAFDVPDEIHAEYYSLMEAHAWEKDTTIVCTVPNFYLDQAIPIYNRIFGSKKNPSPVPKGGHGWRPKLMIRCDFDMNMHDYRVKKGVVRSMKTWFNRVQSDGDTDEIDYEIGQFSKGWTIQNPIMVLRQKERTLKCAEFYKLGGHFQQQMIARQKVTDGRSRLFRLLQVDDTDDEMEDDDDEYLEDDEMPDHVEHTNEGHKKPADQKGTKGEMHADTIDNNGREQSPVQGQADDARSLNEDDCLDDFDNTQHDLSDLQDDVPDDRHEDESVARVYTTEDDMNVYSDSGDEEDSDEEPLPENELEGDEDDWMPDVGYYNERRYGHLQGGDPPSWLDVALFRAGQA</sequence>
<gene>
    <name evidence="2" type="ORF">CLAFUR5_03691</name>
</gene>
<name>A0A9Q8LAM6_PASFU</name>
<evidence type="ECO:0000256" key="1">
    <source>
        <dbReference type="SAM" id="MobiDB-lite"/>
    </source>
</evidence>
<dbReference type="RefSeq" id="XP_047758221.1">
    <property type="nucleotide sequence ID" value="XM_047902839.1"/>
</dbReference>
<feature type="region of interest" description="Disordered" evidence="1">
    <location>
        <begin position="252"/>
        <end position="395"/>
    </location>
</feature>
<feature type="compositionally biased region" description="Polar residues" evidence="1">
    <location>
        <begin position="299"/>
        <end position="310"/>
    </location>
</feature>
<protein>
    <submittedName>
        <fullName evidence="2">Uncharacterized protein</fullName>
    </submittedName>
</protein>
<dbReference type="Proteomes" id="UP000756132">
    <property type="component" value="Chromosome 2"/>
</dbReference>
<reference evidence="2" key="1">
    <citation type="submission" date="2021-12" db="EMBL/GenBank/DDBJ databases">
        <authorList>
            <person name="Zaccaron A."/>
            <person name="Stergiopoulos I."/>
        </authorList>
    </citation>
    <scope>NUCLEOTIDE SEQUENCE</scope>
    <source>
        <strain evidence="2">Race5_Kim</strain>
    </source>
</reference>